<dbReference type="PANTHER" id="PTHR30015:SF7">
    <property type="entry name" value="TYPE IV METHYL-DIRECTED RESTRICTION ENZYME ECOKMRR"/>
    <property type="match status" value="1"/>
</dbReference>
<keyword evidence="1" id="KW-0812">Transmembrane</keyword>
<sequence>MKFKMSENSLFAVLLRSPWWISFVVVGLITLAAGALLPKEYFVVGALAGFPIFVVGCIAAWKQLRAPNPAKVVEMLEAVGSMPWRSFADTLATAWERAGYSVERLTGSNATGADMRLSQGGKTTLVSAKRWKAATHGVEPLRELHTAMTAADASAGVYVAALGQVSENAQAFAREHGIVVLQGDAVAQLLLKQR</sequence>
<evidence type="ECO:0000313" key="4">
    <source>
        <dbReference type="Proteomes" id="UP000321485"/>
    </source>
</evidence>
<protein>
    <submittedName>
        <fullName evidence="3">Restriction system protein</fullName>
    </submittedName>
</protein>
<reference evidence="3 4" key="1">
    <citation type="journal article" date="2015" name="Stand. Genomic Sci.">
        <title>Genomic Encyclopedia of Bacterial and Archaeal Type Strains, Phase III: the genomes of soil and plant-associated and newly described type strains.</title>
        <authorList>
            <person name="Whitman W.B."/>
            <person name="Woyke T."/>
            <person name="Klenk H.P."/>
            <person name="Zhou Y."/>
            <person name="Lilburn T.G."/>
            <person name="Beck B.J."/>
            <person name="De Vos P."/>
            <person name="Vandamme P."/>
            <person name="Eisen J.A."/>
            <person name="Garrity G."/>
            <person name="Hugenholtz P."/>
            <person name="Kyrpides N.C."/>
        </authorList>
    </citation>
    <scope>NUCLEOTIDE SEQUENCE [LARGE SCALE GENOMIC DNA]</scope>
    <source>
        <strain evidence="3 4">DSM 64</strain>
    </source>
</reference>
<feature type="transmembrane region" description="Helical" evidence="1">
    <location>
        <begin position="12"/>
        <end position="35"/>
    </location>
</feature>
<accession>A0A561XIK9</accession>
<dbReference type="GO" id="GO:0009307">
    <property type="term" value="P:DNA restriction-modification system"/>
    <property type="evidence" value="ECO:0007669"/>
    <property type="project" value="InterPro"/>
</dbReference>
<dbReference type="PANTHER" id="PTHR30015">
    <property type="entry name" value="MRR RESTRICTION SYSTEM PROTEIN"/>
    <property type="match status" value="1"/>
</dbReference>
<organism evidence="3 4">
    <name type="scientific">Acidovorax delafieldii</name>
    <name type="common">Pseudomonas delafieldii</name>
    <dbReference type="NCBI Taxonomy" id="47920"/>
    <lineage>
        <taxon>Bacteria</taxon>
        <taxon>Pseudomonadati</taxon>
        <taxon>Pseudomonadota</taxon>
        <taxon>Betaproteobacteria</taxon>
        <taxon>Burkholderiales</taxon>
        <taxon>Comamonadaceae</taxon>
        <taxon>Acidovorax</taxon>
    </lineage>
</organism>
<dbReference type="SUPFAM" id="SSF52980">
    <property type="entry name" value="Restriction endonuclease-like"/>
    <property type="match status" value="1"/>
</dbReference>
<keyword evidence="1" id="KW-1133">Transmembrane helix</keyword>
<dbReference type="InterPro" id="IPR052906">
    <property type="entry name" value="Type_IV_Methyl-Rstrct_Enzyme"/>
</dbReference>
<dbReference type="GO" id="GO:0015666">
    <property type="term" value="F:restriction endodeoxyribonuclease activity"/>
    <property type="evidence" value="ECO:0007669"/>
    <property type="project" value="TreeGrafter"/>
</dbReference>
<keyword evidence="1" id="KW-0472">Membrane</keyword>
<gene>
    <name evidence="3" type="ORF">ATF69_3528</name>
</gene>
<evidence type="ECO:0000256" key="1">
    <source>
        <dbReference type="SAM" id="Phobius"/>
    </source>
</evidence>
<dbReference type="AlphaFoldDB" id="A0A561XIK9"/>
<dbReference type="Pfam" id="PF04471">
    <property type="entry name" value="Mrr_cat"/>
    <property type="match status" value="1"/>
</dbReference>
<dbReference type="GO" id="GO:0003677">
    <property type="term" value="F:DNA binding"/>
    <property type="evidence" value="ECO:0007669"/>
    <property type="project" value="InterPro"/>
</dbReference>
<dbReference type="Proteomes" id="UP000321485">
    <property type="component" value="Unassembled WGS sequence"/>
</dbReference>
<evidence type="ECO:0000259" key="2">
    <source>
        <dbReference type="Pfam" id="PF04471"/>
    </source>
</evidence>
<dbReference type="InterPro" id="IPR011335">
    <property type="entry name" value="Restrct_endonuc-II-like"/>
</dbReference>
<proteinExistence type="predicted"/>
<dbReference type="EMBL" id="VJWE01000015">
    <property type="protein sequence ID" value="TWG35958.1"/>
    <property type="molecule type" value="Genomic_DNA"/>
</dbReference>
<feature type="transmembrane region" description="Helical" evidence="1">
    <location>
        <begin position="41"/>
        <end position="61"/>
    </location>
</feature>
<feature type="domain" description="Restriction endonuclease type IV Mrr" evidence="2">
    <location>
        <begin position="81"/>
        <end position="190"/>
    </location>
</feature>
<comment type="caution">
    <text evidence="3">The sequence shown here is derived from an EMBL/GenBank/DDBJ whole genome shotgun (WGS) entry which is preliminary data.</text>
</comment>
<dbReference type="InterPro" id="IPR007560">
    <property type="entry name" value="Restrct_endonuc_IV_Mrr"/>
</dbReference>
<evidence type="ECO:0000313" key="3">
    <source>
        <dbReference type="EMBL" id="TWG35958.1"/>
    </source>
</evidence>
<name>A0A561XIK9_ACIDE</name>